<keyword evidence="3" id="KW-1133">Transmembrane helix</keyword>
<organism evidence="6 7">
    <name type="scientific">Ancylostoma ceylanicum</name>
    <dbReference type="NCBI Taxonomy" id="53326"/>
    <lineage>
        <taxon>Eukaryota</taxon>
        <taxon>Metazoa</taxon>
        <taxon>Ecdysozoa</taxon>
        <taxon>Nematoda</taxon>
        <taxon>Chromadorea</taxon>
        <taxon>Rhabditida</taxon>
        <taxon>Rhabditina</taxon>
        <taxon>Rhabditomorpha</taxon>
        <taxon>Strongyloidea</taxon>
        <taxon>Ancylostomatidae</taxon>
        <taxon>Ancylostomatinae</taxon>
        <taxon>Ancylostoma</taxon>
    </lineage>
</organism>
<reference evidence="7" key="1">
    <citation type="journal article" date="2015" name="Nat. Genet.">
        <title>The genome and transcriptome of the zoonotic hookworm Ancylostoma ceylanicum identify infection-specific gene families.</title>
        <authorList>
            <person name="Schwarz E.M."/>
            <person name="Hu Y."/>
            <person name="Antoshechkin I."/>
            <person name="Miller M.M."/>
            <person name="Sternberg P.W."/>
            <person name="Aroian R.V."/>
        </authorList>
    </citation>
    <scope>NUCLEOTIDE SEQUENCE</scope>
    <source>
        <strain evidence="7">HY135</strain>
    </source>
</reference>
<dbReference type="OrthoDB" id="5826794at2759"/>
<keyword evidence="7" id="KW-1185">Reference proteome</keyword>
<dbReference type="InterPro" id="IPR001828">
    <property type="entry name" value="ANF_lig-bd_rcpt"/>
</dbReference>
<protein>
    <recommendedName>
        <fullName evidence="5">Receptor ligand binding region domain-containing protein</fullName>
    </recommendedName>
</protein>
<evidence type="ECO:0000256" key="1">
    <source>
        <dbReference type="ARBA" id="ARBA00004370"/>
    </source>
</evidence>
<gene>
    <name evidence="6" type="primary">Acey_s0009.g836</name>
    <name evidence="6" type="ORF">Y032_0009g836</name>
</gene>
<dbReference type="Proteomes" id="UP000024635">
    <property type="component" value="Unassembled WGS sequence"/>
</dbReference>
<dbReference type="Pfam" id="PF01094">
    <property type="entry name" value="ANF_receptor"/>
    <property type="match status" value="1"/>
</dbReference>
<feature type="domain" description="Receptor ligand binding region" evidence="5">
    <location>
        <begin position="63"/>
        <end position="376"/>
    </location>
</feature>
<evidence type="ECO:0000256" key="4">
    <source>
        <dbReference type="ARBA" id="ARBA00023136"/>
    </source>
</evidence>
<dbReference type="GO" id="GO:0016020">
    <property type="term" value="C:membrane"/>
    <property type="evidence" value="ECO:0007669"/>
    <property type="project" value="UniProtKB-SubCell"/>
</dbReference>
<dbReference type="EMBL" id="JARK01001345">
    <property type="protein sequence ID" value="EYC27634.1"/>
    <property type="molecule type" value="Genomic_DNA"/>
</dbReference>
<evidence type="ECO:0000313" key="7">
    <source>
        <dbReference type="Proteomes" id="UP000024635"/>
    </source>
</evidence>
<evidence type="ECO:0000256" key="2">
    <source>
        <dbReference type="ARBA" id="ARBA00022692"/>
    </source>
</evidence>
<dbReference type="STRING" id="53326.A0A016VJ61"/>
<keyword evidence="4" id="KW-0472">Membrane</keyword>
<accession>A0A016VJ61</accession>
<comment type="caution">
    <text evidence="6">The sequence shown here is derived from an EMBL/GenBank/DDBJ whole genome shotgun (WGS) entry which is preliminary data.</text>
</comment>
<evidence type="ECO:0000313" key="6">
    <source>
        <dbReference type="EMBL" id="EYC27634.1"/>
    </source>
</evidence>
<evidence type="ECO:0000259" key="5">
    <source>
        <dbReference type="Pfam" id="PF01094"/>
    </source>
</evidence>
<comment type="subcellular location">
    <subcellularLocation>
        <location evidence="1">Membrane</location>
    </subcellularLocation>
</comment>
<sequence>MAAADSVSDPYLEAQANGRAVTDAMLTLCIWALILRDVYAATYNIGTTATKGSLAFENVRYGVERWNSANAAHTEVSLNIVATELYFAGIEERMCDVMQHSVVAVLIPNSEERLDETLMKSMCHHFRIPCLTLKMGNHIEFASDFVASIGPPRGLGARATSEFLENLRWTSFLLAYQHESDLEELAPLIYDRRSTHHGGDRASIQLRRLPNNTDSYEPFLKYVRNRLRQTNIVIHSSNITTLYALLQQAKGINMTEPPFSYIFTNTDLSLLEDFLNNVYGSFHCNITGLQLVKNDPMMKTSLALTSEAVWVVGTALHKMTDLKVPPRPAAMLCDAKDSWTDGSRMNDAIRKLNARQQLTGDIRFDSGGERENLVYYGIGRINSQFVKIFENNLRMSIMASSKFDDEGAVQPVINCLWFAGVTYTMFDPKDSS</sequence>
<dbReference type="AlphaFoldDB" id="A0A016VJ61"/>
<keyword evidence="2" id="KW-0812">Transmembrane</keyword>
<dbReference type="SUPFAM" id="SSF53822">
    <property type="entry name" value="Periplasmic binding protein-like I"/>
    <property type="match status" value="1"/>
</dbReference>
<proteinExistence type="predicted"/>
<name>A0A016VJ61_9BILA</name>
<dbReference type="Gene3D" id="3.40.50.2300">
    <property type="match status" value="2"/>
</dbReference>
<evidence type="ECO:0000256" key="3">
    <source>
        <dbReference type="ARBA" id="ARBA00022989"/>
    </source>
</evidence>
<dbReference type="InterPro" id="IPR028082">
    <property type="entry name" value="Peripla_BP_I"/>
</dbReference>